<gene>
    <name evidence="1" type="ORF">A2I96_01485</name>
</gene>
<dbReference type="EMBL" id="LVCN01000023">
    <property type="protein sequence ID" value="KYL35252.1"/>
    <property type="molecule type" value="Genomic_DNA"/>
</dbReference>
<dbReference type="Proteomes" id="UP000075763">
    <property type="component" value="Unassembled WGS sequence"/>
</dbReference>
<comment type="caution">
    <text evidence="1">The sequence shown here is derived from an EMBL/GenBank/DDBJ whole genome shotgun (WGS) entry which is preliminary data.</text>
</comment>
<name>A0ABD4EMK8_9GAMM</name>
<dbReference type="AlphaFoldDB" id="A0ABD4EMK8"/>
<evidence type="ECO:0000313" key="1">
    <source>
        <dbReference type="EMBL" id="KYL35252.1"/>
    </source>
</evidence>
<reference evidence="1 2" key="1">
    <citation type="submission" date="2016-03" db="EMBL/GenBank/DDBJ databases">
        <authorList>
            <person name="Zhang H."/>
            <person name="Liu R."/>
            <person name="Wang M."/>
            <person name="Wang H."/>
            <person name="Wang L."/>
            <person name="Song L."/>
        </authorList>
    </citation>
    <scope>NUCLEOTIDE SEQUENCE [LARGE SCALE GENOMIC DNA]</scope>
    <source>
        <strain evidence="1 2">DSM 16099</strain>
    </source>
</reference>
<sequence length="175" mass="20718">MQLELDSFFETVIAMKNIDCFTSKEIAVGICCLTKNECYELANIENKVIELTRKFTKTGLLKEMRAEGSQYSTYKKTDLFYEVHKCSNTVAQLKANYLLDLQAQRYKCSFEVLEYESQREKYYELYEYHHNLKEIMAPASKNLEKRYTSLLHKLNLMDQLIEIYQIELNIEEAQV</sequence>
<organism evidence="1 2">
    <name type="scientific">Pseudoalteromonas tetraodonis</name>
    <dbReference type="NCBI Taxonomy" id="43659"/>
    <lineage>
        <taxon>Bacteria</taxon>
        <taxon>Pseudomonadati</taxon>
        <taxon>Pseudomonadota</taxon>
        <taxon>Gammaproteobacteria</taxon>
        <taxon>Alteromonadales</taxon>
        <taxon>Pseudoalteromonadaceae</taxon>
        <taxon>Pseudoalteromonas</taxon>
    </lineage>
</organism>
<protein>
    <submittedName>
        <fullName evidence="1">Uncharacterized protein</fullName>
    </submittedName>
</protein>
<evidence type="ECO:0000313" key="2">
    <source>
        <dbReference type="Proteomes" id="UP000075763"/>
    </source>
</evidence>
<accession>A0ABD4EMK8</accession>
<proteinExistence type="predicted"/>